<protein>
    <submittedName>
        <fullName evidence="1">Uncharacterized protein</fullName>
    </submittedName>
</protein>
<reference evidence="2" key="1">
    <citation type="journal article" date="2021" name="G3 (Bethesda)">
        <title>Chromosome assembled and annotated genome sequence of Aspergillus flavus NRRL 3357.</title>
        <authorList>
            <person name="Skerker J.M."/>
            <person name="Pianalto K.M."/>
            <person name="Mondo S.J."/>
            <person name="Yang K."/>
            <person name="Arkin A.P."/>
            <person name="Keller N.P."/>
            <person name="Grigoriev I.V."/>
            <person name="Louise Glass N.L."/>
        </authorList>
    </citation>
    <scope>NUCLEOTIDE SEQUENCE [LARGE SCALE GENOMIC DNA]</scope>
    <source>
        <strain evidence="2">ATCC 200026 / FGSC A1120 / IAM 13836 / NRRL 3357 / JCM 12722 / SRRC 167</strain>
    </source>
</reference>
<accession>A0A7U2MT05</accession>
<gene>
    <name evidence="1" type="ORF">F9C07_2228992</name>
</gene>
<evidence type="ECO:0000313" key="2">
    <source>
        <dbReference type="Proteomes" id="UP000596276"/>
    </source>
</evidence>
<name>A0A7U2MT05_ASPFN</name>
<dbReference type="Proteomes" id="UP000596276">
    <property type="component" value="Chromosome 1"/>
</dbReference>
<evidence type="ECO:0000313" key="1">
    <source>
        <dbReference type="EMBL" id="QRD89288.1"/>
    </source>
</evidence>
<organism evidence="1 2">
    <name type="scientific">Aspergillus flavus (strain ATCC 200026 / FGSC A1120 / IAM 13836 / NRRL 3357 / JCM 12722 / SRRC 167)</name>
    <dbReference type="NCBI Taxonomy" id="332952"/>
    <lineage>
        <taxon>Eukaryota</taxon>
        <taxon>Fungi</taxon>
        <taxon>Dikarya</taxon>
        <taxon>Ascomycota</taxon>
        <taxon>Pezizomycotina</taxon>
        <taxon>Eurotiomycetes</taxon>
        <taxon>Eurotiomycetidae</taxon>
        <taxon>Eurotiales</taxon>
        <taxon>Aspergillaceae</taxon>
        <taxon>Aspergillus</taxon>
        <taxon>Aspergillus subgen. Circumdati</taxon>
    </lineage>
</organism>
<dbReference type="VEuPathDB" id="FungiDB:F9C07_2228992"/>
<keyword evidence="2" id="KW-1185">Reference proteome</keyword>
<dbReference type="AlphaFoldDB" id="A0A7U2MT05"/>
<sequence length="94" mass="10636">MSTDVIVGLRQLYLGTASDELFDIAVTLTLINKAQRAGKLGRSITRRLKANYLENKPQGNSPKYATLHDRGRWVWYEAPDLCNPVYKNSTKRAP</sequence>
<dbReference type="VEuPathDB" id="FungiDB:AFLA_011293"/>
<proteinExistence type="predicted"/>
<dbReference type="EMBL" id="CP044619">
    <property type="protein sequence ID" value="QRD89288.1"/>
    <property type="molecule type" value="Genomic_DNA"/>
</dbReference>